<evidence type="ECO:0000313" key="3">
    <source>
        <dbReference type="Proteomes" id="UP000233556"/>
    </source>
</evidence>
<evidence type="ECO:0000256" key="1">
    <source>
        <dbReference type="SAM" id="MobiDB-lite"/>
    </source>
</evidence>
<protein>
    <submittedName>
        <fullName evidence="2">Uncharacterized protein</fullName>
    </submittedName>
</protein>
<dbReference type="Proteomes" id="UP000233556">
    <property type="component" value="Unassembled WGS sequence"/>
</dbReference>
<dbReference type="EMBL" id="KZ513112">
    <property type="protein sequence ID" value="PKU31250.1"/>
    <property type="molecule type" value="Genomic_DNA"/>
</dbReference>
<feature type="region of interest" description="Disordered" evidence="1">
    <location>
        <begin position="71"/>
        <end position="95"/>
    </location>
</feature>
<organism evidence="2 3">
    <name type="scientific">Limosa lapponica baueri</name>
    <dbReference type="NCBI Taxonomy" id="1758121"/>
    <lineage>
        <taxon>Eukaryota</taxon>
        <taxon>Metazoa</taxon>
        <taxon>Chordata</taxon>
        <taxon>Craniata</taxon>
        <taxon>Vertebrata</taxon>
        <taxon>Euteleostomi</taxon>
        <taxon>Archelosauria</taxon>
        <taxon>Archosauria</taxon>
        <taxon>Dinosauria</taxon>
        <taxon>Saurischia</taxon>
        <taxon>Theropoda</taxon>
        <taxon>Coelurosauria</taxon>
        <taxon>Aves</taxon>
        <taxon>Neognathae</taxon>
        <taxon>Neoaves</taxon>
        <taxon>Charadriiformes</taxon>
        <taxon>Scolopacidae</taxon>
        <taxon>Limosa</taxon>
    </lineage>
</organism>
<sequence>MEMATSHATNFPPTPTQFKRRLFFETSIECSSGTILETPRAIQGPQPFTLPSDNTTVVGLHKVFPSRTLYRVPPPPPASTGTRLSLLSTPITTGP</sequence>
<gene>
    <name evidence="2" type="ORF">llap_18446</name>
</gene>
<reference evidence="3" key="1">
    <citation type="submission" date="2017-11" db="EMBL/GenBank/DDBJ databases">
        <authorList>
            <person name="Lima N.C."/>
            <person name="Parody-Merino A.M."/>
            <person name="Battley P.F."/>
            <person name="Fidler A.E."/>
            <person name="Prosdocimi F."/>
        </authorList>
    </citation>
    <scope>NUCLEOTIDE SEQUENCE [LARGE SCALE GENOMIC DNA]</scope>
</reference>
<keyword evidence="3" id="KW-1185">Reference proteome</keyword>
<accession>A0A2I0TBQ8</accession>
<evidence type="ECO:0000313" key="2">
    <source>
        <dbReference type="EMBL" id="PKU31250.1"/>
    </source>
</evidence>
<dbReference type="AlphaFoldDB" id="A0A2I0TBQ8"/>
<proteinExistence type="predicted"/>
<reference evidence="3" key="2">
    <citation type="submission" date="2017-12" db="EMBL/GenBank/DDBJ databases">
        <title>Genome sequence of the Bar-tailed Godwit (Limosa lapponica baueri).</title>
        <authorList>
            <person name="Lima N.C.B."/>
            <person name="Parody-Merino A.M."/>
            <person name="Battley P.F."/>
            <person name="Fidler A.E."/>
            <person name="Prosdocimi F."/>
        </authorList>
    </citation>
    <scope>NUCLEOTIDE SEQUENCE [LARGE SCALE GENOMIC DNA]</scope>
</reference>
<feature type="compositionally biased region" description="Polar residues" evidence="1">
    <location>
        <begin position="79"/>
        <end position="95"/>
    </location>
</feature>
<name>A0A2I0TBQ8_LIMLA</name>